<dbReference type="GO" id="GO:0015846">
    <property type="term" value="P:polyamine transport"/>
    <property type="evidence" value="ECO:0007669"/>
    <property type="project" value="InterPro"/>
</dbReference>
<dbReference type="EMBL" id="CAEZYC010000044">
    <property type="protein sequence ID" value="CAB4710380.1"/>
    <property type="molecule type" value="Genomic_DNA"/>
</dbReference>
<evidence type="ECO:0000313" key="9">
    <source>
        <dbReference type="EMBL" id="CAB4848761.1"/>
    </source>
</evidence>
<dbReference type="EMBL" id="CAEZZD010000065">
    <property type="protein sequence ID" value="CAB4747850.1"/>
    <property type="molecule type" value="Genomic_DNA"/>
</dbReference>
<dbReference type="PROSITE" id="PS51257">
    <property type="entry name" value="PROKAR_LIPOPROTEIN"/>
    <property type="match status" value="1"/>
</dbReference>
<accession>A0A6J6TKK7</accession>
<evidence type="ECO:0000313" key="8">
    <source>
        <dbReference type="EMBL" id="CAB4747850.1"/>
    </source>
</evidence>
<dbReference type="PANTHER" id="PTHR30222:SF12">
    <property type="entry name" value="NORSPERMIDINE SENSOR"/>
    <property type="match status" value="1"/>
</dbReference>
<evidence type="ECO:0000313" key="7">
    <source>
        <dbReference type="EMBL" id="CAB4710380.1"/>
    </source>
</evidence>
<evidence type="ECO:0000256" key="4">
    <source>
        <dbReference type="ARBA" id="ARBA00022764"/>
    </source>
</evidence>
<dbReference type="Gene3D" id="3.40.190.10">
    <property type="entry name" value="Periplasmic binding protein-like II"/>
    <property type="match status" value="2"/>
</dbReference>
<sequence length="374" mass="39825">MASNKRRRASYVAALAAAGALLLSACGGESTAGGGAGEETAAAGAFPTSGSGEVHVYNWTDYIDTDELKRFTEETGIEVILDTYDSNETLLAKLQAGATGYDVIVPSDYMVAQMIELGLLQDIGVSTFPNGANIKDNLMDAYWDPGRNYSAPWMYGSTGIACNATAEPGCANITSWKEYFTAGLPKMDSLKDQVEVVSAALRATGVAADDLCTTDKAKYLAAQELLNGFKPAVIESDGGIERVVAGTSNVRHAWNGSTHRMKVEVPGVEYIYPSEGLNLWADNLAVPVGAPNLDNAKIFINWMMDPKAAGKQSNFSGYDNGIKGSDEFMDEALKTDPAVVVPADKVALLSSTPNCSEDARALYTEVFTSWQDSQ</sequence>
<keyword evidence="3" id="KW-0732">Signal</keyword>
<evidence type="ECO:0000256" key="3">
    <source>
        <dbReference type="ARBA" id="ARBA00022729"/>
    </source>
</evidence>
<dbReference type="AlphaFoldDB" id="A0A6J6TKK7"/>
<dbReference type="EMBL" id="CAESAI010000035">
    <property type="protein sequence ID" value="CAB4342939.1"/>
    <property type="molecule type" value="Genomic_DNA"/>
</dbReference>
<dbReference type="EMBL" id="CAFBPK010000032">
    <property type="protein sequence ID" value="CAB5028788.1"/>
    <property type="molecule type" value="Genomic_DNA"/>
</dbReference>
<dbReference type="PIRSF" id="PIRSF019574">
    <property type="entry name" value="Periplasmic_polyamine_BP"/>
    <property type="match status" value="1"/>
</dbReference>
<keyword evidence="4" id="KW-0574">Periplasm</keyword>
<dbReference type="SUPFAM" id="SSF53850">
    <property type="entry name" value="Periplasmic binding protein-like II"/>
    <property type="match status" value="1"/>
</dbReference>
<keyword evidence="2" id="KW-0813">Transport</keyword>
<dbReference type="InterPro" id="IPR001188">
    <property type="entry name" value="Sperm_putr-bd"/>
</dbReference>
<protein>
    <submittedName>
        <fullName evidence="8">Unannotated protein</fullName>
    </submittedName>
</protein>
<dbReference type="Pfam" id="PF13416">
    <property type="entry name" value="SBP_bac_8"/>
    <property type="match status" value="1"/>
</dbReference>
<dbReference type="GO" id="GO:0019808">
    <property type="term" value="F:polyamine binding"/>
    <property type="evidence" value="ECO:0007669"/>
    <property type="project" value="InterPro"/>
</dbReference>
<comment type="subcellular location">
    <subcellularLocation>
        <location evidence="1">Periplasm</location>
    </subcellularLocation>
</comment>
<evidence type="ECO:0000313" key="11">
    <source>
        <dbReference type="EMBL" id="CAB5044542.1"/>
    </source>
</evidence>
<dbReference type="PANTHER" id="PTHR30222">
    <property type="entry name" value="SPERMIDINE/PUTRESCINE-BINDING PERIPLASMIC PROTEIN"/>
    <property type="match status" value="1"/>
</dbReference>
<proteinExistence type="predicted"/>
<evidence type="ECO:0000313" key="6">
    <source>
        <dbReference type="EMBL" id="CAB4342939.1"/>
    </source>
</evidence>
<organism evidence="8">
    <name type="scientific">freshwater metagenome</name>
    <dbReference type="NCBI Taxonomy" id="449393"/>
    <lineage>
        <taxon>unclassified sequences</taxon>
        <taxon>metagenomes</taxon>
        <taxon>ecological metagenomes</taxon>
    </lineage>
</organism>
<name>A0A6J6TKK7_9ZZZZ</name>
<dbReference type="EMBL" id="CAFBIX010000033">
    <property type="protein sequence ID" value="CAB4848761.1"/>
    <property type="molecule type" value="Genomic_DNA"/>
</dbReference>
<dbReference type="GO" id="GO:0042597">
    <property type="term" value="C:periplasmic space"/>
    <property type="evidence" value="ECO:0007669"/>
    <property type="project" value="UniProtKB-SubCell"/>
</dbReference>
<evidence type="ECO:0000313" key="10">
    <source>
        <dbReference type="EMBL" id="CAB5028788.1"/>
    </source>
</evidence>
<dbReference type="EMBL" id="CAFBQG010000009">
    <property type="protein sequence ID" value="CAB5044542.1"/>
    <property type="molecule type" value="Genomic_DNA"/>
</dbReference>
<dbReference type="PRINTS" id="PR00909">
    <property type="entry name" value="SPERMDNBNDNG"/>
</dbReference>
<evidence type="ECO:0000256" key="2">
    <source>
        <dbReference type="ARBA" id="ARBA00022448"/>
    </source>
</evidence>
<evidence type="ECO:0000256" key="1">
    <source>
        <dbReference type="ARBA" id="ARBA00004418"/>
    </source>
</evidence>
<dbReference type="EMBL" id="CAESAD010000001">
    <property type="protein sequence ID" value="CAB4329335.1"/>
    <property type="molecule type" value="Genomic_DNA"/>
</dbReference>
<reference evidence="8" key="1">
    <citation type="submission" date="2020-05" db="EMBL/GenBank/DDBJ databases">
        <authorList>
            <person name="Chiriac C."/>
            <person name="Salcher M."/>
            <person name="Ghai R."/>
            <person name="Kavagutti S V."/>
        </authorList>
    </citation>
    <scope>NUCLEOTIDE SEQUENCE</scope>
</reference>
<dbReference type="InterPro" id="IPR006059">
    <property type="entry name" value="SBP"/>
</dbReference>
<gene>
    <name evidence="7" type="ORF">UFOPK2648_00858</name>
    <name evidence="8" type="ORF">UFOPK2824_00538</name>
    <name evidence="9" type="ORF">UFOPK3278_00877</name>
    <name evidence="6" type="ORF">UFOPK3406_01181</name>
    <name evidence="5" type="ORF">UFOPK3925_00009</name>
    <name evidence="10" type="ORF">UFOPK4097_01441</name>
    <name evidence="11" type="ORF">UFOPK4301_00145</name>
</gene>
<evidence type="ECO:0000313" key="5">
    <source>
        <dbReference type="EMBL" id="CAB4329335.1"/>
    </source>
</evidence>